<name>A0ABP7BNU3_9MICO</name>
<organism evidence="7 8">
    <name type="scientific">Microbacterium marinilacus</name>
    <dbReference type="NCBI Taxonomy" id="415209"/>
    <lineage>
        <taxon>Bacteria</taxon>
        <taxon>Bacillati</taxon>
        <taxon>Actinomycetota</taxon>
        <taxon>Actinomycetes</taxon>
        <taxon>Micrococcales</taxon>
        <taxon>Microbacteriaceae</taxon>
        <taxon>Microbacterium</taxon>
    </lineage>
</organism>
<evidence type="ECO:0000313" key="8">
    <source>
        <dbReference type="Proteomes" id="UP001410795"/>
    </source>
</evidence>
<dbReference type="CDD" id="cd03801">
    <property type="entry name" value="GT4_PimA-like"/>
    <property type="match status" value="1"/>
</dbReference>
<dbReference type="PANTHER" id="PTHR45947">
    <property type="entry name" value="SULFOQUINOVOSYL TRANSFERASE SQD2"/>
    <property type="match status" value="1"/>
</dbReference>
<dbReference type="Gene3D" id="3.40.50.2000">
    <property type="entry name" value="Glycogen Phosphorylase B"/>
    <property type="match status" value="2"/>
</dbReference>
<dbReference type="InterPro" id="IPR050194">
    <property type="entry name" value="Glycosyltransferase_grp1"/>
</dbReference>
<evidence type="ECO:0000259" key="5">
    <source>
        <dbReference type="Pfam" id="PF00534"/>
    </source>
</evidence>
<dbReference type="RefSeq" id="WP_221860070.1">
    <property type="nucleotide sequence ID" value="NZ_BAAAYV010000017.1"/>
</dbReference>
<feature type="domain" description="Glycosyltransferase subfamily 4-like N-terminal" evidence="6">
    <location>
        <begin position="14"/>
        <end position="188"/>
    </location>
</feature>
<dbReference type="SUPFAM" id="SSF53756">
    <property type="entry name" value="UDP-Glycosyltransferase/glycogen phosphorylase"/>
    <property type="match status" value="1"/>
</dbReference>
<evidence type="ECO:0000256" key="2">
    <source>
        <dbReference type="ARBA" id="ARBA00022676"/>
    </source>
</evidence>
<accession>A0ABP7BNU3</accession>
<dbReference type="EMBL" id="BAAAYV010000017">
    <property type="protein sequence ID" value="GAA3664767.1"/>
    <property type="molecule type" value="Genomic_DNA"/>
</dbReference>
<gene>
    <name evidence="7" type="ORF">GCM10022202_28550</name>
</gene>
<comment type="caution">
    <text evidence="7">The sequence shown here is derived from an EMBL/GenBank/DDBJ whole genome shotgun (WGS) entry which is preliminary data.</text>
</comment>
<feature type="region of interest" description="Disordered" evidence="4">
    <location>
        <begin position="379"/>
        <end position="399"/>
    </location>
</feature>
<protein>
    <recommendedName>
        <fullName evidence="1">D-inositol 3-phosphate glycosyltransferase</fullName>
    </recommendedName>
</protein>
<evidence type="ECO:0000259" key="6">
    <source>
        <dbReference type="Pfam" id="PF13439"/>
    </source>
</evidence>
<dbReference type="Proteomes" id="UP001410795">
    <property type="component" value="Unassembled WGS sequence"/>
</dbReference>
<evidence type="ECO:0000256" key="4">
    <source>
        <dbReference type="SAM" id="MobiDB-lite"/>
    </source>
</evidence>
<feature type="compositionally biased region" description="Pro residues" evidence="4">
    <location>
        <begin position="389"/>
        <end position="399"/>
    </location>
</feature>
<dbReference type="Pfam" id="PF00534">
    <property type="entry name" value="Glycos_transf_1"/>
    <property type="match status" value="1"/>
</dbReference>
<dbReference type="Pfam" id="PF13439">
    <property type="entry name" value="Glyco_transf_4"/>
    <property type="match status" value="1"/>
</dbReference>
<keyword evidence="2" id="KW-0328">Glycosyltransferase</keyword>
<dbReference type="InterPro" id="IPR028098">
    <property type="entry name" value="Glyco_trans_4-like_N"/>
</dbReference>
<feature type="domain" description="Glycosyl transferase family 1" evidence="5">
    <location>
        <begin position="199"/>
        <end position="354"/>
    </location>
</feature>
<keyword evidence="3" id="KW-0808">Transferase</keyword>
<evidence type="ECO:0000256" key="3">
    <source>
        <dbReference type="ARBA" id="ARBA00022679"/>
    </source>
</evidence>
<reference evidence="8" key="1">
    <citation type="journal article" date="2019" name="Int. J. Syst. Evol. Microbiol.">
        <title>The Global Catalogue of Microorganisms (GCM) 10K type strain sequencing project: providing services to taxonomists for standard genome sequencing and annotation.</title>
        <authorList>
            <consortium name="The Broad Institute Genomics Platform"/>
            <consortium name="The Broad Institute Genome Sequencing Center for Infectious Disease"/>
            <person name="Wu L."/>
            <person name="Ma J."/>
        </authorList>
    </citation>
    <scope>NUCLEOTIDE SEQUENCE [LARGE SCALE GENOMIC DNA]</scope>
    <source>
        <strain evidence="8">JCM 16546</strain>
    </source>
</reference>
<evidence type="ECO:0000256" key="1">
    <source>
        <dbReference type="ARBA" id="ARBA00021292"/>
    </source>
</evidence>
<sequence>MRIVLATSSYAPYVGGVEEHVRHVARVLLERGHDVVVWTVARDGRAGVREVDGVEVRDLPSPLPARSLRAILGFAWRLPPAAAAWLGAARSARADVLHVQCFGPNGTFARLVARALRVPLVVSSHGETLADDGGVFDASALARASLRAALARADAVTGCSQVVVDDLERRFGLASGRGEVVFNGIDAEEAEPAAPPGLPPRYVAAVGRLQHVKGFDLLIDAFAAASLPADVGLVIGGDGPAAEALRARAEERGVADRVRFAGRLSRAEVAGLFGGAAAVAVPSRFEAFGITALEAWRAGAPLVATTRGGPPEFVADGVDGLLRDPIDTSAFGAALAELVDDAGRARAMGAAGRARVPDFSWEDVVARYEAIYRTVTGDRDSVGASAPQGPTPRSPRPTP</sequence>
<keyword evidence="8" id="KW-1185">Reference proteome</keyword>
<proteinExistence type="predicted"/>
<evidence type="ECO:0000313" key="7">
    <source>
        <dbReference type="EMBL" id="GAA3664767.1"/>
    </source>
</evidence>
<dbReference type="PANTHER" id="PTHR45947:SF3">
    <property type="entry name" value="SULFOQUINOVOSYL TRANSFERASE SQD2"/>
    <property type="match status" value="1"/>
</dbReference>
<dbReference type="InterPro" id="IPR001296">
    <property type="entry name" value="Glyco_trans_1"/>
</dbReference>